<organism evidence="1 2">
    <name type="scientific">Hymenolepis diminuta</name>
    <name type="common">Rat tapeworm</name>
    <dbReference type="NCBI Taxonomy" id="6216"/>
    <lineage>
        <taxon>Eukaryota</taxon>
        <taxon>Metazoa</taxon>
        <taxon>Spiralia</taxon>
        <taxon>Lophotrochozoa</taxon>
        <taxon>Platyhelminthes</taxon>
        <taxon>Cestoda</taxon>
        <taxon>Eucestoda</taxon>
        <taxon>Cyclophyllidea</taxon>
        <taxon>Hymenolepididae</taxon>
        <taxon>Hymenolepis</taxon>
    </lineage>
</organism>
<gene>
    <name evidence="1" type="ORF">WMSIL1_LOCUS11578</name>
</gene>
<protein>
    <submittedName>
        <fullName evidence="1">Uncharacterized protein</fullName>
    </submittedName>
</protein>
<dbReference type="Proteomes" id="UP000321570">
    <property type="component" value="Unassembled WGS sequence"/>
</dbReference>
<proteinExistence type="predicted"/>
<sequence length="118" mass="13564">MHFPELPFIRILHDNTSVFPPKKLERPHLCPYDAQSLSEMSKRVHQFPLFSITASFHIKGTSALMPWRGLTQVTPCYPDNYNTHWSGWTPTRPVHLFSSSARCSPSFSPSLCHSLWLP</sequence>
<accession>A0A564Z272</accession>
<evidence type="ECO:0000313" key="2">
    <source>
        <dbReference type="Proteomes" id="UP000321570"/>
    </source>
</evidence>
<reference evidence="1 2" key="1">
    <citation type="submission" date="2019-07" db="EMBL/GenBank/DDBJ databases">
        <authorList>
            <person name="Jastrzebski P J."/>
            <person name="Paukszto L."/>
            <person name="Jastrzebski P J."/>
        </authorList>
    </citation>
    <scope>NUCLEOTIDE SEQUENCE [LARGE SCALE GENOMIC DNA]</scope>
    <source>
        <strain evidence="1 2">WMS-il1</strain>
    </source>
</reference>
<evidence type="ECO:0000313" key="1">
    <source>
        <dbReference type="EMBL" id="VUZ53572.1"/>
    </source>
</evidence>
<name>A0A564Z272_HYMDI</name>
<dbReference type="AlphaFoldDB" id="A0A564Z272"/>
<dbReference type="EMBL" id="CABIJS010000555">
    <property type="protein sequence ID" value="VUZ53572.1"/>
    <property type="molecule type" value="Genomic_DNA"/>
</dbReference>
<keyword evidence="2" id="KW-1185">Reference proteome</keyword>